<evidence type="ECO:0000256" key="1">
    <source>
        <dbReference type="ARBA" id="ARBA00008372"/>
    </source>
</evidence>
<evidence type="ECO:0000313" key="2">
    <source>
        <dbReference type="EMBL" id="KAK4523130.1"/>
    </source>
</evidence>
<protein>
    <submittedName>
        <fullName evidence="2">Uncharacterized protein</fullName>
    </submittedName>
</protein>
<reference evidence="2 3" key="1">
    <citation type="submission" date="2022-07" db="EMBL/GenBank/DDBJ databases">
        <title>Genome-wide signatures of adaptation to extreme environments.</title>
        <authorList>
            <person name="Cho C.H."/>
            <person name="Yoon H.S."/>
        </authorList>
    </citation>
    <scope>NUCLEOTIDE SEQUENCE [LARGE SCALE GENOMIC DNA]</scope>
    <source>
        <strain evidence="2 3">108.79 E11</strain>
    </source>
</reference>
<dbReference type="AlphaFoldDB" id="A0AAV9I7Z2"/>
<sequence length="406" mass="46200">MQVPQIIPVTRGGARIGWESLLKALENAYFVAVDTEFSGLGDVKLLYGNCLSEKYSGLKQIVSNRAIFSVGFSIFSAADTCSAEESLKALKGQTTEFEENQKPPCKFYVTTFDFLFLPSDDFMISPSSATFLVRHGFDFARLFLDGIYYTRPTFNRDYQLLKTYKTCTLERKHSSDSRKKTKKRKKKDNSELFLELSTTEETKPDKSSLLSILPLGLLVHLGQTDIPIVFHNGLLDLAFLYSCFEDNLPESCEEFVKNLRQLLPHIYDTKCLSCDQDSEKETSLDTVYQLCVSWNQKQKSNDETFIQCWTPDNIPSRLETAPTPLFKGNPNFHEMENSYEKIVENSEIPSGWNGVNNVFAHSDHSAGYDAFCTGYIFATYLHSKGLSYLTKQRNSIYLSRFKSLSL</sequence>
<keyword evidence="3" id="KW-1185">Reference proteome</keyword>
<name>A0AAV9I7Z2_9RHOD</name>
<dbReference type="PANTHER" id="PTHR15092">
    <property type="entry name" value="POLY A -SPECIFIC RIBONUCLEASE/TARGET OF EGR1, MEMBER 1"/>
    <property type="match status" value="1"/>
</dbReference>
<dbReference type="SUPFAM" id="SSF53098">
    <property type="entry name" value="Ribonuclease H-like"/>
    <property type="match status" value="1"/>
</dbReference>
<evidence type="ECO:0000313" key="3">
    <source>
        <dbReference type="Proteomes" id="UP001300502"/>
    </source>
</evidence>
<organism evidence="2 3">
    <name type="scientific">Galdieria yellowstonensis</name>
    <dbReference type="NCBI Taxonomy" id="3028027"/>
    <lineage>
        <taxon>Eukaryota</taxon>
        <taxon>Rhodophyta</taxon>
        <taxon>Bangiophyceae</taxon>
        <taxon>Galdieriales</taxon>
        <taxon>Galdieriaceae</taxon>
        <taxon>Galdieria</taxon>
    </lineage>
</organism>
<gene>
    <name evidence="2" type="ORF">GAYE_PCTG36G1021</name>
</gene>
<accession>A0AAV9I7Z2</accession>
<dbReference type="InterPro" id="IPR012337">
    <property type="entry name" value="RNaseH-like_sf"/>
</dbReference>
<dbReference type="GO" id="GO:0015030">
    <property type="term" value="C:Cajal body"/>
    <property type="evidence" value="ECO:0007669"/>
    <property type="project" value="TreeGrafter"/>
</dbReference>
<dbReference type="Gene3D" id="3.30.420.10">
    <property type="entry name" value="Ribonuclease H-like superfamily/Ribonuclease H"/>
    <property type="match status" value="1"/>
</dbReference>
<dbReference type="InterPro" id="IPR036397">
    <property type="entry name" value="RNaseH_sf"/>
</dbReference>
<proteinExistence type="inferred from homology"/>
<dbReference type="Proteomes" id="UP001300502">
    <property type="component" value="Unassembled WGS sequence"/>
</dbReference>
<dbReference type="PANTHER" id="PTHR15092:SF37">
    <property type="entry name" value="TARGET OF EGR1 PROTEIN 1"/>
    <property type="match status" value="1"/>
</dbReference>
<comment type="caution">
    <text evidence="2">The sequence shown here is derived from an EMBL/GenBank/DDBJ whole genome shotgun (WGS) entry which is preliminary data.</text>
</comment>
<dbReference type="GO" id="GO:0000175">
    <property type="term" value="F:3'-5'-RNA exonuclease activity"/>
    <property type="evidence" value="ECO:0007669"/>
    <property type="project" value="TreeGrafter"/>
</dbReference>
<dbReference type="InterPro" id="IPR006941">
    <property type="entry name" value="RNase_CAF1"/>
</dbReference>
<dbReference type="InterPro" id="IPR051181">
    <property type="entry name" value="CAF1_poly(A)_ribonucleases"/>
</dbReference>
<dbReference type="EMBL" id="JANCYU010000011">
    <property type="protein sequence ID" value="KAK4523130.1"/>
    <property type="molecule type" value="Genomic_DNA"/>
</dbReference>
<dbReference type="GO" id="GO:0017069">
    <property type="term" value="F:snRNA binding"/>
    <property type="evidence" value="ECO:0007669"/>
    <property type="project" value="TreeGrafter"/>
</dbReference>
<dbReference type="GO" id="GO:0034472">
    <property type="term" value="P:snRNA 3'-end processing"/>
    <property type="evidence" value="ECO:0007669"/>
    <property type="project" value="TreeGrafter"/>
</dbReference>
<comment type="similarity">
    <text evidence="1">Belongs to the CAF1 family.</text>
</comment>
<dbReference type="Pfam" id="PF04857">
    <property type="entry name" value="CAF1"/>
    <property type="match status" value="1"/>
</dbReference>